<protein>
    <submittedName>
        <fullName evidence="1">OsmC-like protein</fullName>
    </submittedName>
</protein>
<dbReference type="PANTHER" id="PTHR35368:SF1">
    <property type="entry name" value="HYDROPEROXIDE REDUCTASE"/>
    <property type="match status" value="1"/>
</dbReference>
<accession>A0A938XNG6</accession>
<sequence length="145" mass="15765">MAEETFKAKATLKDGLTVEAESRGHKITIDEPEELGGTDEGMNPVELALCSLGGCLSICASMFAESCDVELNDFSVDLEGDLDLRGFKGADDVDPGFQDVRFTLNIDSDSPEENIAELVEVIEERCPVSDTLKRNITVNGDYEVK</sequence>
<keyword evidence="2" id="KW-1185">Reference proteome</keyword>
<comment type="caution">
    <text evidence="1">The sequence shown here is derived from an EMBL/GenBank/DDBJ whole genome shotgun (WGS) entry which is preliminary data.</text>
</comment>
<dbReference type="EMBL" id="JAFBDQ010000002">
    <property type="protein sequence ID" value="MBM7555718.1"/>
    <property type="molecule type" value="Genomic_DNA"/>
</dbReference>
<dbReference type="Gene3D" id="3.30.300.20">
    <property type="match status" value="1"/>
</dbReference>
<dbReference type="SUPFAM" id="SSF82784">
    <property type="entry name" value="OsmC-like"/>
    <property type="match status" value="1"/>
</dbReference>
<dbReference type="InterPro" id="IPR015946">
    <property type="entry name" value="KH_dom-like_a/b"/>
</dbReference>
<dbReference type="InterPro" id="IPR036102">
    <property type="entry name" value="OsmC/Ohrsf"/>
</dbReference>
<dbReference type="Pfam" id="PF02566">
    <property type="entry name" value="OsmC"/>
    <property type="match status" value="1"/>
</dbReference>
<evidence type="ECO:0000313" key="1">
    <source>
        <dbReference type="EMBL" id="MBM7555718.1"/>
    </source>
</evidence>
<organism evidence="1 2">
    <name type="scientific">Halanaerobacter jeridensis</name>
    <dbReference type="NCBI Taxonomy" id="706427"/>
    <lineage>
        <taxon>Bacteria</taxon>
        <taxon>Bacillati</taxon>
        <taxon>Bacillota</taxon>
        <taxon>Clostridia</taxon>
        <taxon>Halanaerobiales</taxon>
        <taxon>Halobacteroidaceae</taxon>
        <taxon>Halanaerobacter</taxon>
    </lineage>
</organism>
<evidence type="ECO:0000313" key="2">
    <source>
        <dbReference type="Proteomes" id="UP000774000"/>
    </source>
</evidence>
<dbReference type="PANTHER" id="PTHR35368">
    <property type="entry name" value="HYDROPEROXIDE REDUCTASE"/>
    <property type="match status" value="1"/>
</dbReference>
<dbReference type="InterPro" id="IPR003718">
    <property type="entry name" value="OsmC/Ohr_fam"/>
</dbReference>
<dbReference type="RefSeq" id="WP_204700439.1">
    <property type="nucleotide sequence ID" value="NZ_JAFBDQ010000002.1"/>
</dbReference>
<proteinExistence type="predicted"/>
<dbReference type="AlphaFoldDB" id="A0A938XNG6"/>
<gene>
    <name evidence="1" type="ORF">JOC47_000543</name>
</gene>
<dbReference type="InterPro" id="IPR052924">
    <property type="entry name" value="OsmC/Ohr_hydroprdx_reductase"/>
</dbReference>
<name>A0A938XNG6_9FIRM</name>
<reference evidence="1" key="1">
    <citation type="submission" date="2021-01" db="EMBL/GenBank/DDBJ databases">
        <title>Genomic Encyclopedia of Type Strains, Phase IV (KMG-IV): sequencing the most valuable type-strain genomes for metagenomic binning, comparative biology and taxonomic classification.</title>
        <authorList>
            <person name="Goeker M."/>
        </authorList>
    </citation>
    <scope>NUCLEOTIDE SEQUENCE</scope>
    <source>
        <strain evidence="1">DSM 23230</strain>
    </source>
</reference>
<dbReference type="Proteomes" id="UP000774000">
    <property type="component" value="Unassembled WGS sequence"/>
</dbReference>